<accession>A0A9P0DJ52</accession>
<gene>
    <name evidence="1" type="ORF">PHAECO_LOCUS6274</name>
</gene>
<evidence type="ECO:0008006" key="3">
    <source>
        <dbReference type="Google" id="ProtNLM"/>
    </source>
</evidence>
<dbReference type="AlphaFoldDB" id="A0A9P0DJ52"/>
<dbReference type="Proteomes" id="UP001153737">
    <property type="component" value="Chromosome 2"/>
</dbReference>
<proteinExistence type="predicted"/>
<evidence type="ECO:0000313" key="1">
    <source>
        <dbReference type="EMBL" id="CAH1155599.1"/>
    </source>
</evidence>
<sequence length="223" mass="25812">MMSENHIENNENIVITIGISGVTCGGKTTTAIKLQNILPNTRIISQDDYYILDEQDPRHVWIPELNHVNYDILSSLDMNKMYEDVLKAIGKRKRRKKNDSGIIHVPEDEVQIKIIQEISKKSQESNVSFLIVEGFSIFNYEPLAQVLDMKYYFILDYAECMKRRITRVYDPPDCPGYFEKCVWPEHIKQLSEIQSCIKDITFFNGNGGENFIEKILGDIVNNL</sequence>
<dbReference type="SUPFAM" id="SSF52540">
    <property type="entry name" value="P-loop containing nucleoside triphosphate hydrolases"/>
    <property type="match status" value="1"/>
</dbReference>
<dbReference type="PANTHER" id="PTHR10285">
    <property type="entry name" value="URIDINE KINASE"/>
    <property type="match status" value="1"/>
</dbReference>
<organism evidence="1 2">
    <name type="scientific">Phaedon cochleariae</name>
    <name type="common">Mustard beetle</name>
    <dbReference type="NCBI Taxonomy" id="80249"/>
    <lineage>
        <taxon>Eukaryota</taxon>
        <taxon>Metazoa</taxon>
        <taxon>Ecdysozoa</taxon>
        <taxon>Arthropoda</taxon>
        <taxon>Hexapoda</taxon>
        <taxon>Insecta</taxon>
        <taxon>Pterygota</taxon>
        <taxon>Neoptera</taxon>
        <taxon>Endopterygota</taxon>
        <taxon>Coleoptera</taxon>
        <taxon>Polyphaga</taxon>
        <taxon>Cucujiformia</taxon>
        <taxon>Chrysomeloidea</taxon>
        <taxon>Chrysomelidae</taxon>
        <taxon>Chrysomelinae</taxon>
        <taxon>Chrysomelini</taxon>
        <taxon>Phaedon</taxon>
    </lineage>
</organism>
<reference evidence="1" key="1">
    <citation type="submission" date="2022-01" db="EMBL/GenBank/DDBJ databases">
        <authorList>
            <person name="King R."/>
        </authorList>
    </citation>
    <scope>NUCLEOTIDE SEQUENCE</scope>
</reference>
<protein>
    <recommendedName>
        <fullName evidence="3">Nicotinamide riboside kinase 1</fullName>
    </recommendedName>
</protein>
<dbReference type="EMBL" id="OU896708">
    <property type="protein sequence ID" value="CAH1155599.1"/>
    <property type="molecule type" value="Genomic_DNA"/>
</dbReference>
<reference evidence="1" key="2">
    <citation type="submission" date="2022-10" db="EMBL/GenBank/DDBJ databases">
        <authorList>
            <consortium name="ENA_rothamsted_submissions"/>
            <consortium name="culmorum"/>
            <person name="King R."/>
        </authorList>
    </citation>
    <scope>NUCLEOTIDE SEQUENCE</scope>
</reference>
<keyword evidence="2" id="KW-1185">Reference proteome</keyword>
<name>A0A9P0DJ52_PHACE</name>
<dbReference type="Gene3D" id="3.40.50.300">
    <property type="entry name" value="P-loop containing nucleotide triphosphate hydrolases"/>
    <property type="match status" value="1"/>
</dbReference>
<evidence type="ECO:0000313" key="2">
    <source>
        <dbReference type="Proteomes" id="UP001153737"/>
    </source>
</evidence>
<dbReference type="OrthoDB" id="6350391at2759"/>
<dbReference type="InterPro" id="IPR027417">
    <property type="entry name" value="P-loop_NTPase"/>
</dbReference>